<dbReference type="Pfam" id="PF05257">
    <property type="entry name" value="CHAP"/>
    <property type="match status" value="1"/>
</dbReference>
<dbReference type="Proteomes" id="UP000286823">
    <property type="component" value="Segment"/>
</dbReference>
<feature type="domain" description="Peptidase C51" evidence="2">
    <location>
        <begin position="7"/>
        <end position="141"/>
    </location>
</feature>
<evidence type="ECO:0000256" key="1">
    <source>
        <dbReference type="ARBA" id="ARBA00022529"/>
    </source>
</evidence>
<dbReference type="Gene3D" id="3.90.1720.10">
    <property type="entry name" value="endopeptidase domain like (from Nostoc punctiforme)"/>
    <property type="match status" value="1"/>
</dbReference>
<dbReference type="InterPro" id="IPR007921">
    <property type="entry name" value="CHAP_dom"/>
</dbReference>
<dbReference type="Pfam" id="PF01520">
    <property type="entry name" value="Amidase_3"/>
    <property type="match status" value="1"/>
</dbReference>
<dbReference type="SUPFAM" id="SSF53187">
    <property type="entry name" value="Zn-dependent exopeptidases"/>
    <property type="match status" value="1"/>
</dbReference>
<dbReference type="GO" id="GO:0001897">
    <property type="term" value="P:symbiont-mediated cytolysis of host cell"/>
    <property type="evidence" value="ECO:0007669"/>
    <property type="project" value="UniProtKB-ARBA"/>
</dbReference>
<dbReference type="PANTHER" id="PTHR30404:SF8">
    <property type="entry name" value="AUTOLYSIN PH-RELATED"/>
    <property type="match status" value="1"/>
</dbReference>
<dbReference type="InterPro" id="IPR057958">
    <property type="entry name" value="SH3b_P2_dom"/>
</dbReference>
<evidence type="ECO:0000313" key="3">
    <source>
        <dbReference type="EMBL" id="AZU99198.1"/>
    </source>
</evidence>
<evidence type="ECO:0000313" key="4">
    <source>
        <dbReference type="Proteomes" id="UP000286823"/>
    </source>
</evidence>
<dbReference type="InterPro" id="IPR050695">
    <property type="entry name" value="N-acetylmuramoyl_amidase_3"/>
</dbReference>
<dbReference type="SMART" id="SM00646">
    <property type="entry name" value="Ami_3"/>
    <property type="match status" value="1"/>
</dbReference>
<dbReference type="RefSeq" id="YP_010079891.1">
    <property type="nucleotide sequence ID" value="NC_054979.1"/>
</dbReference>
<dbReference type="PANTHER" id="PTHR30404">
    <property type="entry name" value="N-ACETYLMURAMOYL-L-ALANINE AMIDASE"/>
    <property type="match status" value="1"/>
</dbReference>
<accession>A0A3Q9R7U3</accession>
<dbReference type="Gene3D" id="2.30.30.40">
    <property type="entry name" value="SH3 Domains"/>
    <property type="match status" value="1"/>
</dbReference>
<dbReference type="EMBL" id="MK290764">
    <property type="protein sequence ID" value="AZU99198.1"/>
    <property type="molecule type" value="Genomic_DNA"/>
</dbReference>
<evidence type="ECO:0000259" key="2">
    <source>
        <dbReference type="PROSITE" id="PS50911"/>
    </source>
</evidence>
<dbReference type="InterPro" id="IPR038765">
    <property type="entry name" value="Papain-like_cys_pep_sf"/>
</dbReference>
<dbReference type="PROSITE" id="PS50911">
    <property type="entry name" value="CHAP"/>
    <property type="match status" value="1"/>
</dbReference>
<proteinExistence type="predicted"/>
<keyword evidence="4" id="KW-1185">Reference proteome</keyword>
<organism evidence="3 4">
    <name type="scientific">Staphylococcus phage B122</name>
    <dbReference type="NCBI Taxonomy" id="2848096"/>
    <lineage>
        <taxon>Viruses</taxon>
        <taxon>Duplodnaviria</taxon>
        <taxon>Heunggongvirae</taxon>
        <taxon>Uroviricota</taxon>
        <taxon>Caudoviricetes</taxon>
        <taxon>Azeredovirinae</taxon>
        <taxon>Phietavirus</taxon>
        <taxon>Phietavirus B122</taxon>
    </lineage>
</organism>
<dbReference type="CDD" id="cd02696">
    <property type="entry name" value="MurNAc-LAA"/>
    <property type="match status" value="1"/>
</dbReference>
<dbReference type="Pfam" id="PF25606">
    <property type="entry name" value="SH3b_P2"/>
    <property type="match status" value="1"/>
</dbReference>
<dbReference type="GO" id="GO:0009253">
    <property type="term" value="P:peptidoglycan catabolic process"/>
    <property type="evidence" value="ECO:0007669"/>
    <property type="project" value="InterPro"/>
</dbReference>
<dbReference type="Gene3D" id="3.40.630.40">
    <property type="entry name" value="Zn-dependent exopeptidases"/>
    <property type="match status" value="1"/>
</dbReference>
<dbReference type="SMR" id="A0A3Q9R7U3"/>
<dbReference type="InterPro" id="IPR002508">
    <property type="entry name" value="MurNAc-LAA_cat"/>
</dbReference>
<keyword evidence="1" id="KW-0929">Antimicrobial</keyword>
<dbReference type="GO" id="GO:0008745">
    <property type="term" value="F:N-acetylmuramoyl-L-alanine amidase activity"/>
    <property type="evidence" value="ECO:0007669"/>
    <property type="project" value="InterPro"/>
</dbReference>
<dbReference type="GeneID" id="65068842"/>
<dbReference type="SUPFAM" id="SSF54001">
    <property type="entry name" value="Cysteine proteinases"/>
    <property type="match status" value="1"/>
</dbReference>
<protein>
    <submittedName>
        <fullName evidence="3">N-acetylmuramoyl-L-alanine amidase</fullName>
    </submittedName>
</protein>
<dbReference type="KEGG" id="vg:65068842"/>
<name>A0A3Q9R7U3_9CAUD</name>
<reference evidence="3 4" key="1">
    <citation type="submission" date="2018-12" db="EMBL/GenBank/DDBJ databases">
        <authorList>
            <person name="Botka T."/>
            <person name="Ruzickova V."/>
        </authorList>
    </citation>
    <scope>NUCLEOTIDE SEQUENCE [LARGE SCALE GENOMIC DNA]</scope>
</reference>
<sequence length="474" mass="53621">MPSVRTYSQAISYLKSLEGKAWNPDNAFGCQCFDTANQYWLYLFNHRLKGVGAADIPTWNDFTNEATVYENTVSFQALPGDVVIFNRNYGGGYGHVGIVISATLDSITILEQNWLGGAYWSPPEVTTRRTHGYDFPMWFIRPFYAKETTANKIRSAVTPVKQDKLSKGKKIMLVAGHGIGAYSNDPGAVANGENERDFNRKNIIPRVKKHLESVGNTVLLYGGNSMNQDLYQDTLYGQRVGNYKDYGMYWIKNEVKPDAIIEFHLDSASPQASGGHVIISDRFPADDIDKALSSALDKTVGKIRGVTPRGDLLNANVSAELNLNYRLIELGFITSMKDLNYIKNNLDSFTKRIAEAINGRQIDAPSSKPSADKITWNWKGVFYPNPEKAIRVRKTPGLTGTVVEEDSWLYTKDDWVKFDQVIKKDGYWWIRFKYQREGSSTNDFFVQYVESLTRNKRLKMKNIGELLSGINKRI</sequence>